<reference evidence="1" key="1">
    <citation type="submission" date="2021-01" db="EMBL/GenBank/DDBJ databases">
        <title>Genome sequence of strain Noviherbaspirillum sp. DKR-6.</title>
        <authorList>
            <person name="Chaudhary D.K."/>
        </authorList>
    </citation>
    <scope>NUCLEOTIDE SEQUENCE</scope>
    <source>
        <strain evidence="1">DKR-6</strain>
    </source>
</reference>
<name>A0A934W7Q1_9BURK</name>
<dbReference type="Proteomes" id="UP000622890">
    <property type="component" value="Unassembled WGS sequence"/>
</dbReference>
<organism evidence="1 2">
    <name type="scientific">Noviherbaspirillum pedocola</name>
    <dbReference type="NCBI Taxonomy" id="2801341"/>
    <lineage>
        <taxon>Bacteria</taxon>
        <taxon>Pseudomonadati</taxon>
        <taxon>Pseudomonadota</taxon>
        <taxon>Betaproteobacteria</taxon>
        <taxon>Burkholderiales</taxon>
        <taxon>Oxalobacteraceae</taxon>
        <taxon>Noviherbaspirillum</taxon>
    </lineage>
</organism>
<protein>
    <submittedName>
        <fullName evidence="1">Uncharacterized protein</fullName>
    </submittedName>
</protein>
<dbReference type="EMBL" id="JAEPBG010000014">
    <property type="protein sequence ID" value="MBK4737712.1"/>
    <property type="molecule type" value="Genomic_DNA"/>
</dbReference>
<accession>A0A934W7Q1</accession>
<gene>
    <name evidence="1" type="ORF">JJB74_24085</name>
</gene>
<dbReference type="RefSeq" id="WP_200596240.1">
    <property type="nucleotide sequence ID" value="NZ_JAEPBG010000014.1"/>
</dbReference>
<comment type="caution">
    <text evidence="1">The sequence shown here is derived from an EMBL/GenBank/DDBJ whole genome shotgun (WGS) entry which is preliminary data.</text>
</comment>
<evidence type="ECO:0000313" key="1">
    <source>
        <dbReference type="EMBL" id="MBK4737712.1"/>
    </source>
</evidence>
<evidence type="ECO:0000313" key="2">
    <source>
        <dbReference type="Proteomes" id="UP000622890"/>
    </source>
</evidence>
<proteinExistence type="predicted"/>
<sequence length="67" mass="7287">MDDSIRNPLMPQARGDSAVFRYENPTVSFASDKKIPAFLSVRGIKDIASEFSKIGDGNANVNKNTLA</sequence>
<keyword evidence="2" id="KW-1185">Reference proteome</keyword>
<dbReference type="AlphaFoldDB" id="A0A934W7Q1"/>